<dbReference type="PANTHER" id="PTHR30269">
    <property type="entry name" value="TRANSMEMBRANE PROTEIN YFCA"/>
    <property type="match status" value="1"/>
</dbReference>
<evidence type="ECO:0000256" key="4">
    <source>
        <dbReference type="ARBA" id="ARBA00022692"/>
    </source>
</evidence>
<accession>A0ABN9Y302</accession>
<evidence type="ECO:0000256" key="1">
    <source>
        <dbReference type="ARBA" id="ARBA00004651"/>
    </source>
</evidence>
<evidence type="ECO:0000256" key="2">
    <source>
        <dbReference type="ARBA" id="ARBA00022448"/>
    </source>
</evidence>
<evidence type="ECO:0000313" key="9">
    <source>
        <dbReference type="Proteomes" id="UP001189429"/>
    </source>
</evidence>
<feature type="transmembrane region" description="Helical" evidence="7">
    <location>
        <begin position="123"/>
        <end position="140"/>
    </location>
</feature>
<feature type="transmembrane region" description="Helical" evidence="7">
    <location>
        <begin position="74"/>
        <end position="91"/>
    </location>
</feature>
<evidence type="ECO:0000313" key="8">
    <source>
        <dbReference type="EMBL" id="CAK0905448.1"/>
    </source>
</evidence>
<dbReference type="InterPro" id="IPR002781">
    <property type="entry name" value="TM_pro_TauE-like"/>
</dbReference>
<keyword evidence="2" id="KW-0813">Transport</keyword>
<feature type="transmembrane region" description="Helical" evidence="7">
    <location>
        <begin position="152"/>
        <end position="170"/>
    </location>
</feature>
<gene>
    <name evidence="8" type="ORF">PCOR1329_LOCUS81155</name>
</gene>
<evidence type="ECO:0000256" key="6">
    <source>
        <dbReference type="ARBA" id="ARBA00023136"/>
    </source>
</evidence>
<organism evidence="8 9">
    <name type="scientific">Prorocentrum cordatum</name>
    <dbReference type="NCBI Taxonomy" id="2364126"/>
    <lineage>
        <taxon>Eukaryota</taxon>
        <taxon>Sar</taxon>
        <taxon>Alveolata</taxon>
        <taxon>Dinophyceae</taxon>
        <taxon>Prorocentrales</taxon>
        <taxon>Prorocentraceae</taxon>
        <taxon>Prorocentrum</taxon>
    </lineage>
</organism>
<dbReference type="Pfam" id="PF01925">
    <property type="entry name" value="TauE"/>
    <property type="match status" value="1"/>
</dbReference>
<keyword evidence="5 7" id="KW-1133">Transmembrane helix</keyword>
<reference evidence="8" key="1">
    <citation type="submission" date="2023-10" db="EMBL/GenBank/DDBJ databases">
        <authorList>
            <person name="Chen Y."/>
            <person name="Shah S."/>
            <person name="Dougan E. K."/>
            <person name="Thang M."/>
            <person name="Chan C."/>
        </authorList>
    </citation>
    <scope>NUCLEOTIDE SEQUENCE [LARGE SCALE GENOMIC DNA]</scope>
</reference>
<sequence>MPPAPGPLCPRSQLLCALAAFCMLAAPTALLLALAYSLPAAGAAAELAWELSTSLQSEVAVCVGFFFASLTQGILGFGFGIVSMAILPYALPLMEVVPVVGVEGLAVTMLVLIQVFTEVDRQALVAVAPLLLGELGGVPLGSKMLQWVDTAWLRLLLGVTMVAFSVYQLIEGRRAPGAGPEPGPGSHGARPARPALALAVGLLSGVLGGCLSEGGPPVVAFLASQGWSKGRTKGTIQCFFFCLTWYTLAVQASVGIPEGQRRRHAHKLTEGLQKKPSFEGLQKKPSFKGFFAILRSRVFLQSFVQADRGPRVNFMDRR</sequence>
<dbReference type="EMBL" id="CAUYUJ010021562">
    <property type="protein sequence ID" value="CAK0905448.1"/>
    <property type="molecule type" value="Genomic_DNA"/>
</dbReference>
<protein>
    <submittedName>
        <fullName evidence="8">Uncharacterized protein</fullName>
    </submittedName>
</protein>
<keyword evidence="3" id="KW-1003">Cell membrane</keyword>
<name>A0ABN9Y302_9DINO</name>
<dbReference type="Proteomes" id="UP001189429">
    <property type="component" value="Unassembled WGS sequence"/>
</dbReference>
<feature type="transmembrane region" description="Helical" evidence="7">
    <location>
        <begin position="195"/>
        <end position="214"/>
    </location>
</feature>
<comment type="subcellular location">
    <subcellularLocation>
        <location evidence="1">Cell membrane</location>
        <topology evidence="1">Multi-pass membrane protein</topology>
    </subcellularLocation>
</comment>
<evidence type="ECO:0000256" key="3">
    <source>
        <dbReference type="ARBA" id="ARBA00022475"/>
    </source>
</evidence>
<keyword evidence="6 7" id="KW-0472">Membrane</keyword>
<keyword evidence="9" id="KW-1185">Reference proteome</keyword>
<feature type="transmembrane region" description="Helical" evidence="7">
    <location>
        <begin position="234"/>
        <end position="256"/>
    </location>
</feature>
<dbReference type="PANTHER" id="PTHR30269:SF37">
    <property type="entry name" value="MEMBRANE TRANSPORTER PROTEIN"/>
    <property type="match status" value="1"/>
</dbReference>
<proteinExistence type="predicted"/>
<comment type="caution">
    <text evidence="8">The sequence shown here is derived from an EMBL/GenBank/DDBJ whole genome shotgun (WGS) entry which is preliminary data.</text>
</comment>
<evidence type="ECO:0000256" key="5">
    <source>
        <dbReference type="ARBA" id="ARBA00022989"/>
    </source>
</evidence>
<feature type="transmembrane region" description="Helical" evidence="7">
    <location>
        <begin position="97"/>
        <end position="116"/>
    </location>
</feature>
<keyword evidence="4 7" id="KW-0812">Transmembrane</keyword>
<dbReference type="InterPro" id="IPR052017">
    <property type="entry name" value="TSUP"/>
</dbReference>
<evidence type="ECO:0000256" key="7">
    <source>
        <dbReference type="SAM" id="Phobius"/>
    </source>
</evidence>